<keyword evidence="1" id="KW-0472">Membrane</keyword>
<gene>
    <name evidence="2" type="ORF">PN838_19875</name>
</gene>
<dbReference type="Proteomes" id="UP001528411">
    <property type="component" value="Unassembled WGS sequence"/>
</dbReference>
<evidence type="ECO:0008006" key="4">
    <source>
        <dbReference type="Google" id="ProtNLM"/>
    </source>
</evidence>
<evidence type="ECO:0000313" key="3">
    <source>
        <dbReference type="Proteomes" id="UP001528411"/>
    </source>
</evidence>
<sequence>MAIISLFEIFGREGFVVWWGAVILHVFLFYLLVVTIVRINQSVARVMNMYQQGLDTNLTPYFCGSLNGRILFANQAYKRLVGEKIDSNTKELHNVLLEHPFGQKLKKNFVQKVFIKRKQ</sequence>
<organism evidence="2 3">
    <name type="scientific">Psychrosphaera algicola</name>
    <dbReference type="NCBI Taxonomy" id="3023714"/>
    <lineage>
        <taxon>Bacteria</taxon>
        <taxon>Pseudomonadati</taxon>
        <taxon>Pseudomonadota</taxon>
        <taxon>Gammaproteobacteria</taxon>
        <taxon>Alteromonadales</taxon>
        <taxon>Pseudoalteromonadaceae</taxon>
        <taxon>Psychrosphaera</taxon>
    </lineage>
</organism>
<accession>A0ABT5FHB5</accession>
<keyword evidence="1" id="KW-0812">Transmembrane</keyword>
<proteinExistence type="predicted"/>
<dbReference type="RefSeq" id="WP_272181737.1">
    <property type="nucleotide sequence ID" value="NZ_JAQOMS010000002.1"/>
</dbReference>
<name>A0ABT5FHB5_9GAMM</name>
<reference evidence="2 3" key="1">
    <citation type="submission" date="2023-01" db="EMBL/GenBank/DDBJ databases">
        <title>Psychrosphaera sp. nov., isolated from marine algae.</title>
        <authorList>
            <person name="Bayburt H."/>
            <person name="Choi B.J."/>
            <person name="Kim J.M."/>
            <person name="Choi D.G."/>
            <person name="Jeon C.O."/>
        </authorList>
    </citation>
    <scope>NUCLEOTIDE SEQUENCE [LARGE SCALE GENOMIC DNA]</scope>
    <source>
        <strain evidence="2 3">G1-22</strain>
    </source>
</reference>
<keyword evidence="3" id="KW-1185">Reference proteome</keyword>
<keyword evidence="1" id="KW-1133">Transmembrane helix</keyword>
<dbReference type="EMBL" id="JAQOMS010000002">
    <property type="protein sequence ID" value="MDC2890588.1"/>
    <property type="molecule type" value="Genomic_DNA"/>
</dbReference>
<comment type="caution">
    <text evidence="2">The sequence shown here is derived from an EMBL/GenBank/DDBJ whole genome shotgun (WGS) entry which is preliminary data.</text>
</comment>
<protein>
    <recommendedName>
        <fullName evidence="4">PAS domain-containing protein</fullName>
    </recommendedName>
</protein>
<evidence type="ECO:0000313" key="2">
    <source>
        <dbReference type="EMBL" id="MDC2890588.1"/>
    </source>
</evidence>
<evidence type="ECO:0000256" key="1">
    <source>
        <dbReference type="SAM" id="Phobius"/>
    </source>
</evidence>
<feature type="transmembrane region" description="Helical" evidence="1">
    <location>
        <begin position="16"/>
        <end position="39"/>
    </location>
</feature>